<accession>A0AA39IBV3</accession>
<comment type="caution">
    <text evidence="1">The sequence shown here is derived from an EMBL/GenBank/DDBJ whole genome shotgun (WGS) entry which is preliminary data.</text>
</comment>
<evidence type="ECO:0000313" key="1">
    <source>
        <dbReference type="EMBL" id="KAK0421538.1"/>
    </source>
</evidence>
<dbReference type="AlphaFoldDB" id="A0AA39IBV3"/>
<protein>
    <submittedName>
        <fullName evidence="1">Uncharacterized protein</fullName>
    </submittedName>
</protein>
<gene>
    <name evidence="1" type="ORF">EV421DRAFT_2069687</name>
</gene>
<dbReference type="EMBL" id="JAUEPT010000551">
    <property type="protein sequence ID" value="KAK0421538.1"/>
    <property type="molecule type" value="Genomic_DNA"/>
</dbReference>
<name>A0AA39IBV3_9AGAR</name>
<reference evidence="1" key="1">
    <citation type="submission" date="2023-06" db="EMBL/GenBank/DDBJ databases">
        <authorList>
            <consortium name="Lawrence Berkeley National Laboratory"/>
            <person name="Ahrendt S."/>
            <person name="Sahu N."/>
            <person name="Indic B."/>
            <person name="Wong-Bajracharya J."/>
            <person name="Merenyi Z."/>
            <person name="Ke H.-M."/>
            <person name="Monk M."/>
            <person name="Kocsube S."/>
            <person name="Drula E."/>
            <person name="Lipzen A."/>
            <person name="Balint B."/>
            <person name="Henrissat B."/>
            <person name="Andreopoulos B."/>
            <person name="Martin F.M."/>
            <person name="Harder C.B."/>
            <person name="Rigling D."/>
            <person name="Ford K.L."/>
            <person name="Foster G.D."/>
            <person name="Pangilinan J."/>
            <person name="Papanicolaou A."/>
            <person name="Barry K."/>
            <person name="LaButti K."/>
            <person name="Viragh M."/>
            <person name="Koriabine M."/>
            <person name="Yan M."/>
            <person name="Riley R."/>
            <person name="Champramary S."/>
            <person name="Plett K.L."/>
            <person name="Tsai I.J."/>
            <person name="Slot J."/>
            <person name="Sipos G."/>
            <person name="Plett J."/>
            <person name="Nagy L.G."/>
            <person name="Grigoriev I.V."/>
        </authorList>
    </citation>
    <scope>NUCLEOTIDE SEQUENCE</scope>
    <source>
        <strain evidence="1">FPL87.14</strain>
    </source>
</reference>
<evidence type="ECO:0000313" key="2">
    <source>
        <dbReference type="Proteomes" id="UP001175226"/>
    </source>
</evidence>
<dbReference type="Proteomes" id="UP001175226">
    <property type="component" value="Unassembled WGS sequence"/>
</dbReference>
<keyword evidence="2" id="KW-1185">Reference proteome</keyword>
<proteinExistence type="predicted"/>
<organism evidence="1 2">
    <name type="scientific">Armillaria borealis</name>
    <dbReference type="NCBI Taxonomy" id="47425"/>
    <lineage>
        <taxon>Eukaryota</taxon>
        <taxon>Fungi</taxon>
        <taxon>Dikarya</taxon>
        <taxon>Basidiomycota</taxon>
        <taxon>Agaricomycotina</taxon>
        <taxon>Agaricomycetes</taxon>
        <taxon>Agaricomycetidae</taxon>
        <taxon>Agaricales</taxon>
        <taxon>Marasmiineae</taxon>
        <taxon>Physalacriaceae</taxon>
        <taxon>Armillaria</taxon>
    </lineage>
</organism>
<sequence>MSSAVTSGTTIQDDLEHLFYCVCSDTLPPVPEVGCGFEDPQVIWPADPEYFIGRHWASNTMPYQGFLPVDRNSVYRCELFESLNHTLQSIPVYSPGPDIWAVDGDLVEKWRNVEALLQCLKQLLEDQFLKHRNLGHVSFPLPWKYGYHHTKHSRMAMAHAAMRSRDAFIIMAAELTYLLALASVPMCTEDDQLHLWSVALTEQIGGNWVDLIRSSWLIQHDAGFWEGEEDQALRVGLFVDARTCNFAHFFHVFEQCQVPLWIDWGTMDAPYHAIDVALASHYFIQLPPNRRRLHNLPLINEPLVINTQHPGETWQAFFERREHEAKQLMKGETARDRQHRRAHELHAEKQMCPQADADVFYWCHDETKGSLCRKPIPYRAVPEFWDNYTPTQRRYSALWNEWDLNFEFDLESDRGGLLLTDQIDDEQEEGEVCGPSEGPPPDMHRGSIKEWELVHDRIYGTRMEDLFPKSLSVCSLGDTLRFRFGIVPTMPLPLQTSPLSSPSPIVDDTYTSVERHKVMQLCRDVGCSILPSTPISHKSETLHISDGLRWLSALVLEENKGRKHPHCPMPPRSWDVSSSSPHYLPKGSKSGFTVHIIHWWHSEKIGYEIRPVLCKQRPYRLIVYRAIDVLHCLRLRNASCLDDFAEEMCRYGARFSMCIDDEAISPCRLRFQDAIPYRPVGFKPDLSDFAYYMRKRRALLENPAVARAALMQGGLIWRIAMEHVSDSEFVLSGPGCDMSHYGHCHRIQCSSRANFIWEEGLSENQIDLLCGVYRVYRSTAGSPTFTQDLSWFPRERSFRNSGLDLGHWSADAEDWYQRRVQLYLKGDPKGRCLNQAEWKSNVRLWRSTIRTYKGMEVISRGLLKVHYGIESPANH</sequence>